<comment type="similarity">
    <text evidence="2">Belongs to the CDC37 family.</text>
</comment>
<keyword evidence="3" id="KW-0963">Cytoplasm</keyword>
<keyword evidence="4" id="KW-0143">Chaperone</keyword>
<comment type="subcellular location">
    <subcellularLocation>
        <location evidence="1">Cytoplasm</location>
    </subcellularLocation>
</comment>
<dbReference type="AlphaFoldDB" id="A0A1E4SF57"/>
<dbReference type="GO" id="GO:0071852">
    <property type="term" value="P:fungal-type cell wall organization or biogenesis"/>
    <property type="evidence" value="ECO:0007669"/>
    <property type="project" value="EnsemblFungi"/>
</dbReference>
<feature type="compositionally biased region" description="Polar residues" evidence="6">
    <location>
        <begin position="222"/>
        <end position="240"/>
    </location>
</feature>
<feature type="compositionally biased region" description="Basic and acidic residues" evidence="6">
    <location>
        <begin position="205"/>
        <end position="221"/>
    </location>
</feature>
<gene>
    <name evidence="10" type="ORF">CANTADRAFT_54365</name>
</gene>
<dbReference type="GO" id="GO:0051087">
    <property type="term" value="F:protein-folding chaperone binding"/>
    <property type="evidence" value="ECO:0007669"/>
    <property type="project" value="TreeGrafter"/>
</dbReference>
<protein>
    <recommendedName>
        <fullName evidence="5">Hsp90 chaperone protein kinase-targeting subunit</fullName>
    </recommendedName>
</protein>
<dbReference type="Proteomes" id="UP000094285">
    <property type="component" value="Unassembled WGS sequence"/>
</dbReference>
<dbReference type="GO" id="GO:0005737">
    <property type="term" value="C:cytoplasm"/>
    <property type="evidence" value="ECO:0007669"/>
    <property type="project" value="UniProtKB-SubCell"/>
</dbReference>
<evidence type="ECO:0000256" key="2">
    <source>
        <dbReference type="ARBA" id="ARBA00006222"/>
    </source>
</evidence>
<dbReference type="InterPro" id="IPR004918">
    <property type="entry name" value="Cdc37"/>
</dbReference>
<proteinExistence type="inferred from homology"/>
<dbReference type="Pfam" id="PF08564">
    <property type="entry name" value="CDC37_C"/>
    <property type="match status" value="1"/>
</dbReference>
<dbReference type="Pfam" id="PF03234">
    <property type="entry name" value="CDC37_N"/>
    <property type="match status" value="1"/>
</dbReference>
<keyword evidence="11" id="KW-1185">Reference proteome</keyword>
<dbReference type="SMART" id="SM01071">
    <property type="entry name" value="CDC37_N"/>
    <property type="match status" value="1"/>
</dbReference>
<dbReference type="PANTHER" id="PTHR12800">
    <property type="entry name" value="CDC37-RELATED"/>
    <property type="match status" value="1"/>
</dbReference>
<dbReference type="InterPro" id="IPR013855">
    <property type="entry name" value="Cdc37_N_dom"/>
</dbReference>
<feature type="domain" description="Cdc37 N-terminal" evidence="9">
    <location>
        <begin position="2"/>
        <end position="201"/>
    </location>
</feature>
<dbReference type="GO" id="GO:0038066">
    <property type="term" value="P:p38MAPK cascade"/>
    <property type="evidence" value="ECO:0007669"/>
    <property type="project" value="EnsemblFungi"/>
</dbReference>
<evidence type="ECO:0000259" key="9">
    <source>
        <dbReference type="SMART" id="SM01071"/>
    </source>
</evidence>
<dbReference type="SMART" id="SM01069">
    <property type="entry name" value="CDC37_C"/>
    <property type="match status" value="1"/>
</dbReference>
<dbReference type="GO" id="GO:0019901">
    <property type="term" value="F:protein kinase binding"/>
    <property type="evidence" value="ECO:0007669"/>
    <property type="project" value="InterPro"/>
</dbReference>
<dbReference type="GO" id="GO:0030474">
    <property type="term" value="P:spindle pole body duplication"/>
    <property type="evidence" value="ECO:0007669"/>
    <property type="project" value="EnsemblFungi"/>
</dbReference>
<feature type="region of interest" description="Disordered" evidence="6">
    <location>
        <begin position="205"/>
        <end position="240"/>
    </location>
</feature>
<dbReference type="Gene3D" id="1.20.58.610">
    <property type="entry name" value="Cdc37, Hsp90 binding domain"/>
    <property type="match status" value="1"/>
</dbReference>
<dbReference type="GO" id="GO:0071474">
    <property type="term" value="P:cellular hyperosmotic response"/>
    <property type="evidence" value="ECO:0007669"/>
    <property type="project" value="EnsemblFungi"/>
</dbReference>
<feature type="domain" description="Cdc37 Hsp90 binding" evidence="8">
    <location>
        <begin position="204"/>
        <end position="383"/>
    </location>
</feature>
<dbReference type="SUPFAM" id="SSF101391">
    <property type="entry name" value="Hsp90 co-chaperone CDC37"/>
    <property type="match status" value="1"/>
</dbReference>
<dbReference type="GO" id="GO:0050821">
    <property type="term" value="P:protein stabilization"/>
    <property type="evidence" value="ECO:0007669"/>
    <property type="project" value="EnsemblFungi"/>
</dbReference>
<evidence type="ECO:0000256" key="1">
    <source>
        <dbReference type="ARBA" id="ARBA00004496"/>
    </source>
</evidence>
<dbReference type="Pfam" id="PF08565">
    <property type="entry name" value="CDC37_M"/>
    <property type="match status" value="1"/>
</dbReference>
<dbReference type="GO" id="GO:0051726">
    <property type="term" value="P:regulation of cell cycle"/>
    <property type="evidence" value="ECO:0007669"/>
    <property type="project" value="EnsemblFungi"/>
</dbReference>
<evidence type="ECO:0000256" key="3">
    <source>
        <dbReference type="ARBA" id="ARBA00022490"/>
    </source>
</evidence>
<accession>A0A1E4SF57</accession>
<evidence type="ECO:0000256" key="6">
    <source>
        <dbReference type="SAM" id="MobiDB-lite"/>
    </source>
</evidence>
<dbReference type="GO" id="GO:0051082">
    <property type="term" value="F:unfolded protein binding"/>
    <property type="evidence" value="ECO:0007669"/>
    <property type="project" value="EnsemblFungi"/>
</dbReference>
<dbReference type="PANTHER" id="PTHR12800:SF4">
    <property type="entry name" value="HSP90 CO-CHAPERONE CDC37"/>
    <property type="match status" value="1"/>
</dbReference>
<dbReference type="STRING" id="984487.A0A1E4SF57"/>
<evidence type="ECO:0000259" key="8">
    <source>
        <dbReference type="SMART" id="SM01070"/>
    </source>
</evidence>
<evidence type="ECO:0000259" key="7">
    <source>
        <dbReference type="SMART" id="SM01069"/>
    </source>
</evidence>
<feature type="domain" description="Cdc37 C-terminal" evidence="7">
    <location>
        <begin position="398"/>
        <end position="487"/>
    </location>
</feature>
<dbReference type="InterPro" id="IPR013873">
    <property type="entry name" value="Cdc37_C"/>
</dbReference>
<dbReference type="GO" id="GO:0031072">
    <property type="term" value="F:heat shock protein binding"/>
    <property type="evidence" value="ECO:0007669"/>
    <property type="project" value="TreeGrafter"/>
</dbReference>
<dbReference type="GO" id="GO:0006457">
    <property type="term" value="P:protein folding"/>
    <property type="evidence" value="ECO:0007669"/>
    <property type="project" value="TreeGrafter"/>
</dbReference>
<evidence type="ECO:0000313" key="10">
    <source>
        <dbReference type="EMBL" id="ODV78123.1"/>
    </source>
</evidence>
<dbReference type="GeneID" id="30984455"/>
<reference evidence="11" key="1">
    <citation type="submission" date="2016-05" db="EMBL/GenBank/DDBJ databases">
        <title>Comparative genomics of biotechnologically important yeasts.</title>
        <authorList>
            <consortium name="DOE Joint Genome Institute"/>
            <person name="Riley R."/>
            <person name="Haridas S."/>
            <person name="Wolfe K.H."/>
            <person name="Lopes M.R."/>
            <person name="Hittinger C.T."/>
            <person name="Goker M."/>
            <person name="Salamov A."/>
            <person name="Wisecaver J."/>
            <person name="Long T.M."/>
            <person name="Aerts A.L."/>
            <person name="Barry K."/>
            <person name="Choi C."/>
            <person name="Clum A."/>
            <person name="Coughlan A.Y."/>
            <person name="Deshpande S."/>
            <person name="Douglass A.P."/>
            <person name="Hanson S.J."/>
            <person name="Klenk H.-P."/>
            <person name="Labutti K."/>
            <person name="Lapidus A."/>
            <person name="Lindquist E."/>
            <person name="Lipzen A."/>
            <person name="Meier-Kolthoff J.P."/>
            <person name="Ohm R.A."/>
            <person name="Otillar R.P."/>
            <person name="Pangilinan J."/>
            <person name="Peng Y."/>
            <person name="Rokas A."/>
            <person name="Rosa C.A."/>
            <person name="Scheuner C."/>
            <person name="Sibirny A.A."/>
            <person name="Slot J.C."/>
            <person name="Stielow J.B."/>
            <person name="Sun H."/>
            <person name="Kurtzman C.P."/>
            <person name="Blackwell M."/>
            <person name="Grigoriev I.V."/>
            <person name="Jeffries T.W."/>
        </authorList>
    </citation>
    <scope>NUCLEOTIDE SEQUENCE [LARGE SCALE GENOMIC DNA]</scope>
    <source>
        <strain evidence="11">NRRL Y-17324</strain>
    </source>
</reference>
<name>A0A1E4SF57_9ASCO</name>
<evidence type="ECO:0000256" key="4">
    <source>
        <dbReference type="ARBA" id="ARBA00023186"/>
    </source>
</evidence>
<organism evidence="10 11">
    <name type="scientific">Suhomyces tanzawaensis NRRL Y-17324</name>
    <dbReference type="NCBI Taxonomy" id="984487"/>
    <lineage>
        <taxon>Eukaryota</taxon>
        <taxon>Fungi</taxon>
        <taxon>Dikarya</taxon>
        <taxon>Ascomycota</taxon>
        <taxon>Saccharomycotina</taxon>
        <taxon>Pichiomycetes</taxon>
        <taxon>Debaryomycetaceae</taxon>
        <taxon>Suhomyces</taxon>
    </lineage>
</organism>
<dbReference type="OrthoDB" id="440202at2759"/>
<dbReference type="EMBL" id="KV453914">
    <property type="protein sequence ID" value="ODV78123.1"/>
    <property type="molecule type" value="Genomic_DNA"/>
</dbReference>
<dbReference type="RefSeq" id="XP_020063245.1">
    <property type="nucleotide sequence ID" value="XM_020210319.1"/>
</dbReference>
<dbReference type="InterPro" id="IPR013874">
    <property type="entry name" value="Cdc37_Hsp90-bd"/>
</dbReference>
<sequence>MPIDYSKWDKIELSDDSDIEVHPNVDKNSFIKWKQRDIHEKRQQRNIEIKSILVQLTMYAKLNTRVDYLLANLSPSQFLDNDVVFSKLNSQFDKSEKFDYNRLIAEKGDDLRKGLKDLKFDEEEIQNTPPYNEMVEDLFVQVKEDHESAQTDGELLAKLIKDHRNKIDDILSKQTIKLDDLLNQKAQLISSDDIHTGFDRSFLNKDKEEEVKSEEKPKGTEKQTVVETINNPTQPVTQSTSAVQEYDDLVLLPATEEFSKISSKSITDSAEFLFKHTNICSEAQKDALIMTAFDSQLEGNSTRAKQIIHQSLLLQYVAQLAGPKPSKDQTIKAIKLFCSKISDSGSPASAGFNQDVENTFNHIKTRCEYLKNEQQVGSQNEEEMIQLKALDEGTELIVNLPAEGTPEYEIFSTSLPKDLQEAVKTESIDEVNKIFATLKVEEAEKILEVFNQCGVIGINGYFEDESEFKELQQQYNENLEIQDSKAQEEQHFNTVDEVD</sequence>
<dbReference type="InterPro" id="IPR038189">
    <property type="entry name" value="Cdc37_Hsp90-bd_sf"/>
</dbReference>
<dbReference type="GO" id="GO:0043410">
    <property type="term" value="P:positive regulation of MAPK cascade"/>
    <property type="evidence" value="ECO:0007669"/>
    <property type="project" value="EnsemblFungi"/>
</dbReference>
<dbReference type="SMART" id="SM01070">
    <property type="entry name" value="CDC37_M"/>
    <property type="match status" value="1"/>
</dbReference>
<evidence type="ECO:0000256" key="5">
    <source>
        <dbReference type="ARBA" id="ARBA00031396"/>
    </source>
</evidence>
<evidence type="ECO:0000313" key="11">
    <source>
        <dbReference type="Proteomes" id="UP000094285"/>
    </source>
</evidence>